<dbReference type="RefSeq" id="WP_131296946.1">
    <property type="nucleotide sequence ID" value="NZ_SJKA01000035.1"/>
</dbReference>
<proteinExistence type="predicted"/>
<gene>
    <name evidence="1" type="ORF">E0H50_42220</name>
</gene>
<dbReference type="InterPro" id="IPR013083">
    <property type="entry name" value="Znf_RING/FYVE/PHD"/>
</dbReference>
<protein>
    <submittedName>
        <fullName evidence="1">Uncharacterized protein</fullName>
    </submittedName>
</protein>
<dbReference type="Gene3D" id="3.30.40.10">
    <property type="entry name" value="Zinc/RING finger domain, C3HC4 (zinc finger)"/>
    <property type="match status" value="1"/>
</dbReference>
<evidence type="ECO:0000313" key="1">
    <source>
        <dbReference type="EMBL" id="TCC15319.1"/>
    </source>
</evidence>
<reference evidence="1 2" key="1">
    <citation type="submission" date="2019-02" db="EMBL/GenBank/DDBJ databases">
        <title>Kribbella capetownensis sp. nov. and Kribbella speibonae sp. nov., isolated from soil.</title>
        <authorList>
            <person name="Curtis S.M."/>
            <person name="Norton I."/>
            <person name="Everest G.J."/>
            <person name="Meyers P.R."/>
        </authorList>
    </citation>
    <scope>NUCLEOTIDE SEQUENCE [LARGE SCALE GENOMIC DNA]</scope>
    <source>
        <strain evidence="1 2">DSM 27082</strain>
    </source>
</reference>
<sequence length="114" mass="12858">MGSSKPLSAKQAAARLSVALKDLPRRGPWTRQQVRELRAERPEWLTLARREYARRKDEEAARQRQALDARKADFSCFCCKAKFAFTINSGGLCEACNEGDCPGCGEDDEDWLYG</sequence>
<dbReference type="AlphaFoldDB" id="A0A4R0I505"/>
<evidence type="ECO:0000313" key="2">
    <source>
        <dbReference type="Proteomes" id="UP000292695"/>
    </source>
</evidence>
<organism evidence="1 2">
    <name type="scientific">Kribbella sindirgiensis</name>
    <dbReference type="NCBI Taxonomy" id="1124744"/>
    <lineage>
        <taxon>Bacteria</taxon>
        <taxon>Bacillati</taxon>
        <taxon>Actinomycetota</taxon>
        <taxon>Actinomycetes</taxon>
        <taxon>Propionibacteriales</taxon>
        <taxon>Kribbellaceae</taxon>
        <taxon>Kribbella</taxon>
    </lineage>
</organism>
<keyword evidence="2" id="KW-1185">Reference proteome</keyword>
<dbReference type="EMBL" id="SJKA01000035">
    <property type="protein sequence ID" value="TCC15319.1"/>
    <property type="molecule type" value="Genomic_DNA"/>
</dbReference>
<dbReference type="Proteomes" id="UP000292695">
    <property type="component" value="Unassembled WGS sequence"/>
</dbReference>
<comment type="caution">
    <text evidence="1">The sequence shown here is derived from an EMBL/GenBank/DDBJ whole genome shotgun (WGS) entry which is preliminary data.</text>
</comment>
<dbReference type="InterPro" id="IPR011011">
    <property type="entry name" value="Znf_FYVE_PHD"/>
</dbReference>
<dbReference type="SUPFAM" id="SSF57903">
    <property type="entry name" value="FYVE/PHD zinc finger"/>
    <property type="match status" value="1"/>
</dbReference>
<name>A0A4R0I505_9ACTN</name>
<accession>A0A4R0I505</accession>